<comment type="caution">
    <text evidence="5">The sequence shown here is derived from an EMBL/GenBank/DDBJ whole genome shotgun (WGS) entry which is preliminary data.</text>
</comment>
<evidence type="ECO:0000256" key="2">
    <source>
        <dbReference type="ARBA" id="ARBA00023125"/>
    </source>
</evidence>
<dbReference type="PANTHER" id="PTHR38465">
    <property type="entry name" value="HTH-TYPE TRANSCRIPTIONAL REGULATOR MJ1563-RELATED"/>
    <property type="match status" value="1"/>
</dbReference>
<dbReference type="EMBL" id="JAUSRA010000001">
    <property type="protein sequence ID" value="MDP9794967.1"/>
    <property type="molecule type" value="Genomic_DNA"/>
</dbReference>
<dbReference type="InterPro" id="IPR052362">
    <property type="entry name" value="HTH-GbsR_regulator"/>
</dbReference>
<dbReference type="InterPro" id="IPR036388">
    <property type="entry name" value="WH-like_DNA-bd_sf"/>
</dbReference>
<evidence type="ECO:0000313" key="5">
    <source>
        <dbReference type="EMBL" id="MDP9794967.1"/>
    </source>
</evidence>
<accession>A0ABT9MU58</accession>
<dbReference type="InterPro" id="IPR036390">
    <property type="entry name" value="WH_DNA-bd_sf"/>
</dbReference>
<keyword evidence="2 5" id="KW-0238">DNA-binding</keyword>
<dbReference type="Gene3D" id="1.10.10.10">
    <property type="entry name" value="Winged helix-like DNA-binding domain superfamily/Winged helix DNA-binding domain"/>
    <property type="match status" value="1"/>
</dbReference>
<dbReference type="GO" id="GO:0003677">
    <property type="term" value="F:DNA binding"/>
    <property type="evidence" value="ECO:0007669"/>
    <property type="project" value="UniProtKB-KW"/>
</dbReference>
<gene>
    <name evidence="5" type="ORF">J2S43_003479</name>
</gene>
<protein>
    <submittedName>
        <fullName evidence="5">DNA-binding MarR family transcriptional regulator</fullName>
    </submittedName>
</protein>
<sequence>MPTDAEITFADHAGRFYARRFGMAPMVGRLIGYLSVCDPREQTIGELAEALLASRSAIAGAVNQLEILGLIRRTRAAGERADRVRADLSSSRALGFDTTEQQEAASLAREGLALLADARVERRAVLLEWAAFAEFLVERMPQLEQEWIARRAAMVAAGELPGPSAHTT</sequence>
<dbReference type="SUPFAM" id="SSF46785">
    <property type="entry name" value="Winged helix' DNA-binding domain"/>
    <property type="match status" value="1"/>
</dbReference>
<feature type="domain" description="HTH marR-type" evidence="4">
    <location>
        <begin position="22"/>
        <end position="78"/>
    </location>
</feature>
<keyword evidence="3" id="KW-0804">Transcription</keyword>
<reference evidence="5 6" key="1">
    <citation type="submission" date="2023-07" db="EMBL/GenBank/DDBJ databases">
        <title>Sequencing the genomes of 1000 actinobacteria strains.</title>
        <authorList>
            <person name="Klenk H.-P."/>
        </authorList>
    </citation>
    <scope>NUCLEOTIDE SEQUENCE [LARGE SCALE GENOMIC DNA]</scope>
    <source>
        <strain evidence="5 6">DSM 44710</strain>
    </source>
</reference>
<dbReference type="InterPro" id="IPR000835">
    <property type="entry name" value="HTH_MarR-typ"/>
</dbReference>
<proteinExistence type="predicted"/>
<evidence type="ECO:0000256" key="3">
    <source>
        <dbReference type="ARBA" id="ARBA00023163"/>
    </source>
</evidence>
<dbReference type="Proteomes" id="UP001240984">
    <property type="component" value="Unassembled WGS sequence"/>
</dbReference>
<dbReference type="RefSeq" id="WP_306830386.1">
    <property type="nucleotide sequence ID" value="NZ_JAUSRA010000001.1"/>
</dbReference>
<keyword evidence="1" id="KW-0805">Transcription regulation</keyword>
<organism evidence="5 6">
    <name type="scientific">Catenuloplanes nepalensis</name>
    <dbReference type="NCBI Taxonomy" id="587533"/>
    <lineage>
        <taxon>Bacteria</taxon>
        <taxon>Bacillati</taxon>
        <taxon>Actinomycetota</taxon>
        <taxon>Actinomycetes</taxon>
        <taxon>Micromonosporales</taxon>
        <taxon>Micromonosporaceae</taxon>
        <taxon>Catenuloplanes</taxon>
    </lineage>
</organism>
<evidence type="ECO:0000256" key="1">
    <source>
        <dbReference type="ARBA" id="ARBA00023015"/>
    </source>
</evidence>
<name>A0ABT9MU58_9ACTN</name>
<keyword evidence="6" id="KW-1185">Reference proteome</keyword>
<evidence type="ECO:0000259" key="4">
    <source>
        <dbReference type="Pfam" id="PF12802"/>
    </source>
</evidence>
<evidence type="ECO:0000313" key="6">
    <source>
        <dbReference type="Proteomes" id="UP001240984"/>
    </source>
</evidence>
<dbReference type="Pfam" id="PF12802">
    <property type="entry name" value="MarR_2"/>
    <property type="match status" value="1"/>
</dbReference>
<dbReference type="PANTHER" id="PTHR38465:SF1">
    <property type="entry name" value="HTH-TYPE TRANSCRIPTIONAL REGULATOR MJ1563-RELATED"/>
    <property type="match status" value="1"/>
</dbReference>